<evidence type="ECO:0000256" key="6">
    <source>
        <dbReference type="SAM" id="MobiDB-lite"/>
    </source>
</evidence>
<dbReference type="InterPro" id="IPR050813">
    <property type="entry name" value="Sigma-70_Factor"/>
</dbReference>
<evidence type="ECO:0000256" key="1">
    <source>
        <dbReference type="ARBA" id="ARBA00007788"/>
    </source>
</evidence>
<feature type="compositionally biased region" description="Basic and acidic residues" evidence="6">
    <location>
        <begin position="1"/>
        <end position="10"/>
    </location>
</feature>
<dbReference type="InterPro" id="IPR013324">
    <property type="entry name" value="RNA_pol_sigma_r3/r4-like"/>
</dbReference>
<dbReference type="Gene3D" id="1.10.601.10">
    <property type="entry name" value="RNA Polymerase Primary Sigma Factor"/>
    <property type="match status" value="1"/>
</dbReference>
<dbReference type="EC" id="2.7.7.6" evidence="8"/>
<dbReference type="PANTHER" id="PTHR30376:SF3">
    <property type="entry name" value="RNA POLYMERASE SIGMA FACTOR RPOH"/>
    <property type="match status" value="1"/>
</dbReference>
<protein>
    <submittedName>
        <fullName evidence="8">RNA polymerase factor sigma-32</fullName>
        <ecNumber evidence="8">2.7.7.6</ecNumber>
    </submittedName>
</protein>
<dbReference type="InterPro" id="IPR007627">
    <property type="entry name" value="RNA_pol_sigma70_r2"/>
</dbReference>
<feature type="domain" description="RNA polymerase sigma-70" evidence="7">
    <location>
        <begin position="174"/>
        <end position="187"/>
    </location>
</feature>
<comment type="caution">
    <text evidence="8">The sequence shown here is derived from an EMBL/GenBank/DDBJ whole genome shotgun (WGS) entry which is preliminary data.</text>
</comment>
<name>A0A9X3WZ54_9BACT</name>
<dbReference type="InterPro" id="IPR009042">
    <property type="entry name" value="RNA_pol_sigma70_r1_2"/>
</dbReference>
<dbReference type="InterPro" id="IPR013325">
    <property type="entry name" value="RNA_pol_sigma_r2"/>
</dbReference>
<evidence type="ECO:0000256" key="4">
    <source>
        <dbReference type="ARBA" id="ARBA00023125"/>
    </source>
</evidence>
<evidence type="ECO:0000256" key="5">
    <source>
        <dbReference type="ARBA" id="ARBA00023163"/>
    </source>
</evidence>
<dbReference type="NCBIfam" id="NF005143">
    <property type="entry name" value="PRK06596.1"/>
    <property type="match status" value="1"/>
</dbReference>
<dbReference type="GO" id="GO:0003899">
    <property type="term" value="F:DNA-directed RNA polymerase activity"/>
    <property type="evidence" value="ECO:0007669"/>
    <property type="project" value="UniProtKB-EC"/>
</dbReference>
<keyword evidence="5" id="KW-0804">Transcription</keyword>
<evidence type="ECO:0000313" key="8">
    <source>
        <dbReference type="EMBL" id="MDC3980994.1"/>
    </source>
</evidence>
<keyword evidence="8" id="KW-0548">Nucleotidyltransferase</keyword>
<feature type="region of interest" description="Disordered" evidence="6">
    <location>
        <begin position="1"/>
        <end position="110"/>
    </location>
</feature>
<dbReference type="Gene3D" id="1.20.140.160">
    <property type="match status" value="1"/>
</dbReference>
<dbReference type="EMBL" id="JAGTJJ010000003">
    <property type="protein sequence ID" value="MDC3980994.1"/>
    <property type="molecule type" value="Genomic_DNA"/>
</dbReference>
<gene>
    <name evidence="8" type="ORF">KEG57_10830</name>
</gene>
<dbReference type="Proteomes" id="UP001151081">
    <property type="component" value="Unassembled WGS sequence"/>
</dbReference>
<keyword evidence="2" id="KW-0805">Transcription regulation</keyword>
<proteinExistence type="inferred from homology"/>
<dbReference type="SUPFAM" id="SSF88659">
    <property type="entry name" value="Sigma3 and sigma4 domains of RNA polymerase sigma factors"/>
    <property type="match status" value="1"/>
</dbReference>
<dbReference type="InterPro" id="IPR000943">
    <property type="entry name" value="RNA_pol_sigma70"/>
</dbReference>
<reference evidence="8 9" key="1">
    <citation type="submission" date="2021-04" db="EMBL/GenBank/DDBJ databases">
        <title>Genome analysis of Polyangium sp.</title>
        <authorList>
            <person name="Li Y."/>
            <person name="Wang J."/>
        </authorList>
    </citation>
    <scope>NUCLEOTIDE SEQUENCE [LARGE SCALE GENOMIC DNA]</scope>
    <source>
        <strain evidence="8 9">SDU14</strain>
    </source>
</reference>
<dbReference type="Pfam" id="PF04542">
    <property type="entry name" value="Sigma70_r2"/>
    <property type="match status" value="1"/>
</dbReference>
<organism evidence="8 9">
    <name type="scientific">Polyangium jinanense</name>
    <dbReference type="NCBI Taxonomy" id="2829994"/>
    <lineage>
        <taxon>Bacteria</taxon>
        <taxon>Pseudomonadati</taxon>
        <taxon>Myxococcota</taxon>
        <taxon>Polyangia</taxon>
        <taxon>Polyangiales</taxon>
        <taxon>Polyangiaceae</taxon>
        <taxon>Polyangium</taxon>
    </lineage>
</organism>
<evidence type="ECO:0000259" key="7">
    <source>
        <dbReference type="PROSITE" id="PS00715"/>
    </source>
</evidence>
<evidence type="ECO:0000256" key="2">
    <source>
        <dbReference type="ARBA" id="ARBA00023015"/>
    </source>
</evidence>
<dbReference type="PANTHER" id="PTHR30376">
    <property type="entry name" value="SIGMA FACTOR RPOH HEAT SHOCK RELATED"/>
    <property type="match status" value="1"/>
</dbReference>
<dbReference type="SUPFAM" id="SSF88946">
    <property type="entry name" value="Sigma2 domain of RNA polymerase sigma factors"/>
    <property type="match status" value="1"/>
</dbReference>
<dbReference type="AlphaFoldDB" id="A0A9X3WZ54"/>
<comment type="similarity">
    <text evidence="1">Belongs to the sigma-70 factor family.</text>
</comment>
<evidence type="ECO:0000313" key="9">
    <source>
        <dbReference type="Proteomes" id="UP001151081"/>
    </source>
</evidence>
<sequence>MATKKTEPGKKTTKASAGGATKRGKQGEASAASKAERQASATSAEPAEGADGAAEDEDHAAEPEGADGEVVDADFEVVDEDADAGSLDKLPLVERKGASKGGGDSAISRTDPLQAYLREVQRHPLLTPEEEQKLTRHYAETQDVKTAARLVTANLRLVVKLAYEYRRAYKNIMDLIQEGNIGLMQAVKRYDPYRGVKLSSYAAWWIRAYILRFILNNWRLVKLGTTQAQRKLFFNLNKEKARLSAMGIEPTAGEIARRLSVDESEVVDMDRRLSSGEASLDAPVGDSEGRSVSRIDLMPSYTTGPDAAFESHEMDEMVRERLAKFRETLKGKDVIIFDKRMAAEDPLTLQELGDEFGISRERVRQLEARLTTRLREYLREELGDAVGGAS</sequence>
<accession>A0A9X3WZ54</accession>
<dbReference type="PRINTS" id="PR00046">
    <property type="entry name" value="SIGMA70FCT"/>
</dbReference>
<dbReference type="GO" id="GO:0006352">
    <property type="term" value="P:DNA-templated transcription initiation"/>
    <property type="evidence" value="ECO:0007669"/>
    <property type="project" value="InterPro"/>
</dbReference>
<dbReference type="RefSeq" id="WP_272419647.1">
    <property type="nucleotide sequence ID" value="NZ_JAGTJJ010000003.1"/>
</dbReference>
<dbReference type="NCBIfam" id="TIGR02937">
    <property type="entry name" value="sigma70-ECF"/>
    <property type="match status" value="1"/>
</dbReference>
<evidence type="ECO:0000256" key="3">
    <source>
        <dbReference type="ARBA" id="ARBA00023082"/>
    </source>
</evidence>
<dbReference type="InterPro" id="IPR007630">
    <property type="entry name" value="RNA_pol_sigma70_r4"/>
</dbReference>
<keyword evidence="3" id="KW-0731">Sigma factor</keyword>
<dbReference type="InterPro" id="IPR014284">
    <property type="entry name" value="RNA_pol_sigma-70_dom"/>
</dbReference>
<dbReference type="GO" id="GO:0016987">
    <property type="term" value="F:sigma factor activity"/>
    <property type="evidence" value="ECO:0007669"/>
    <property type="project" value="UniProtKB-KW"/>
</dbReference>
<feature type="compositionally biased region" description="Acidic residues" evidence="6">
    <location>
        <begin position="53"/>
        <end position="83"/>
    </location>
</feature>
<dbReference type="GO" id="GO:0003677">
    <property type="term" value="F:DNA binding"/>
    <property type="evidence" value="ECO:0007669"/>
    <property type="project" value="UniProtKB-KW"/>
</dbReference>
<keyword evidence="4" id="KW-0238">DNA-binding</keyword>
<dbReference type="PROSITE" id="PS00715">
    <property type="entry name" value="SIGMA70_1"/>
    <property type="match status" value="1"/>
</dbReference>
<dbReference type="Pfam" id="PF04545">
    <property type="entry name" value="Sigma70_r4"/>
    <property type="match status" value="1"/>
</dbReference>
<keyword evidence="9" id="KW-1185">Reference proteome</keyword>
<keyword evidence="8" id="KW-0808">Transferase</keyword>
<dbReference type="Pfam" id="PF00140">
    <property type="entry name" value="Sigma70_r1_2"/>
    <property type="match status" value="1"/>
</dbReference>